<reference evidence="3" key="1">
    <citation type="submission" date="2016-07" db="EMBL/GenBank/DDBJ databases">
        <title>Phaeobacter portensis sp. nov., a tropodithietic acid producing bacterium isolated from a German harbor.</title>
        <authorList>
            <person name="Freese H.M."/>
            <person name="Bunk B."/>
            <person name="Breider S."/>
            <person name="Brinkhoff T."/>
        </authorList>
    </citation>
    <scope>NUCLEOTIDE SEQUENCE [LARGE SCALE GENOMIC DNA]</scope>
    <source>
        <strain evidence="3">P97</strain>
    </source>
</reference>
<dbReference type="Gene3D" id="3.30.1200.10">
    <property type="entry name" value="YggU-like"/>
    <property type="match status" value="1"/>
</dbReference>
<evidence type="ECO:0000313" key="3">
    <source>
        <dbReference type="Proteomes" id="UP000183859"/>
    </source>
</evidence>
<dbReference type="STRING" id="1844006.PhaeoP97_02315"/>
<dbReference type="Proteomes" id="UP000183859">
    <property type="component" value="Chromosome"/>
</dbReference>
<proteinExistence type="inferred from homology"/>
<dbReference type="NCBIfam" id="TIGR00251">
    <property type="entry name" value="DUF167 family protein"/>
    <property type="match status" value="1"/>
</dbReference>
<dbReference type="KEGG" id="php:PhaeoP97_02315"/>
<dbReference type="Pfam" id="PF02594">
    <property type="entry name" value="DUF167"/>
    <property type="match status" value="1"/>
</dbReference>
<dbReference type="EMBL" id="CP016364">
    <property type="protein sequence ID" value="APG47709.1"/>
    <property type="molecule type" value="Genomic_DNA"/>
</dbReference>
<dbReference type="InterPro" id="IPR036591">
    <property type="entry name" value="YggU-like_sf"/>
</dbReference>
<name>A0A1L3I6D1_9RHOB</name>
<dbReference type="SUPFAM" id="SSF69786">
    <property type="entry name" value="YggU-like"/>
    <property type="match status" value="1"/>
</dbReference>
<dbReference type="InterPro" id="IPR003746">
    <property type="entry name" value="DUF167"/>
</dbReference>
<accession>A0A1L3I6D1</accession>
<protein>
    <submittedName>
        <fullName evidence="2">Uncharacterized protein</fullName>
    </submittedName>
</protein>
<organism evidence="2 3">
    <name type="scientific">Phaeobacter porticola</name>
    <dbReference type="NCBI Taxonomy" id="1844006"/>
    <lineage>
        <taxon>Bacteria</taxon>
        <taxon>Pseudomonadati</taxon>
        <taxon>Pseudomonadota</taxon>
        <taxon>Alphaproteobacteria</taxon>
        <taxon>Rhodobacterales</taxon>
        <taxon>Roseobacteraceae</taxon>
        <taxon>Phaeobacter</taxon>
    </lineage>
</organism>
<evidence type="ECO:0000256" key="1">
    <source>
        <dbReference type="ARBA" id="ARBA00010364"/>
    </source>
</evidence>
<keyword evidence="3" id="KW-1185">Reference proteome</keyword>
<dbReference type="AlphaFoldDB" id="A0A1L3I6D1"/>
<gene>
    <name evidence="2" type="ORF">PhaeoP97_02315</name>
</gene>
<evidence type="ECO:0000313" key="2">
    <source>
        <dbReference type="EMBL" id="APG47709.1"/>
    </source>
</evidence>
<sequence length="102" mass="10827">MQMGKPKNRDLPDLRHLAVAGTEITVRVTPKAARNAIVFAAPSAADVQNSMVLKITVTVAPENGKANAAVRALLATAMRIAPSDLTLLRGATGRDKVFAYRC</sequence>
<comment type="similarity">
    <text evidence="1">Belongs to the UPF0235 family.</text>
</comment>
<dbReference type="SMART" id="SM01152">
    <property type="entry name" value="DUF167"/>
    <property type="match status" value="1"/>
</dbReference>